<dbReference type="Gene3D" id="3.30.1490.20">
    <property type="entry name" value="ATP-grasp fold, A domain"/>
    <property type="match status" value="1"/>
</dbReference>
<reference evidence="16" key="1">
    <citation type="submission" date="2019-09" db="EMBL/GenBank/DDBJ databases">
        <title>Genomic analysis of Haloferax sp. CBA1149.</title>
        <authorList>
            <person name="Roh S.W."/>
        </authorList>
    </citation>
    <scope>NUCLEOTIDE SEQUENCE</scope>
    <source>
        <strain evidence="16">CBA1149</strain>
    </source>
</reference>
<dbReference type="NCBIfam" id="NF001503">
    <property type="entry name" value="PRK00349.1"/>
    <property type="match status" value="1"/>
</dbReference>
<dbReference type="Gene3D" id="3.40.50.300">
    <property type="entry name" value="P-loop containing nucleotide triphosphate hydrolases"/>
    <property type="match status" value="2"/>
</dbReference>
<dbReference type="EC" id="3.1.25.-" evidence="16"/>
<evidence type="ECO:0000256" key="10">
    <source>
        <dbReference type="ARBA" id="ARBA00022840"/>
    </source>
</evidence>
<dbReference type="EMBL" id="VZUS01000001">
    <property type="protein sequence ID" value="KAB1186804.1"/>
    <property type="molecule type" value="Genomic_DNA"/>
</dbReference>
<dbReference type="InterPro" id="IPR017871">
    <property type="entry name" value="ABC_transporter-like_CS"/>
</dbReference>
<evidence type="ECO:0000256" key="9">
    <source>
        <dbReference type="ARBA" id="ARBA00022833"/>
    </source>
</evidence>
<keyword evidence="10" id="KW-0067">ATP-binding</keyword>
<feature type="region of interest" description="Disordered" evidence="14">
    <location>
        <begin position="930"/>
        <end position="982"/>
    </location>
</feature>
<dbReference type="GO" id="GO:0016887">
    <property type="term" value="F:ATP hydrolysis activity"/>
    <property type="evidence" value="ECO:0007669"/>
    <property type="project" value="InterPro"/>
</dbReference>
<evidence type="ECO:0000313" key="16">
    <source>
        <dbReference type="EMBL" id="KAB1186804.1"/>
    </source>
</evidence>
<evidence type="ECO:0000256" key="1">
    <source>
        <dbReference type="ARBA" id="ARBA00004496"/>
    </source>
</evidence>
<dbReference type="CDD" id="cd03271">
    <property type="entry name" value="ABC_UvrA_II"/>
    <property type="match status" value="1"/>
</dbReference>
<comment type="subcellular location">
    <subcellularLocation>
        <location evidence="1">Cytoplasm</location>
    </subcellularLocation>
</comment>
<keyword evidence="9" id="KW-0862">Zinc</keyword>
<evidence type="ECO:0000256" key="8">
    <source>
        <dbReference type="ARBA" id="ARBA00022771"/>
    </source>
</evidence>
<proteinExistence type="predicted"/>
<feature type="domain" description="ABC transporter" evidence="15">
    <location>
        <begin position="617"/>
        <end position="957"/>
    </location>
</feature>
<evidence type="ECO:0000256" key="11">
    <source>
        <dbReference type="ARBA" id="ARBA00022881"/>
    </source>
</evidence>
<dbReference type="GO" id="GO:0003677">
    <property type="term" value="F:DNA binding"/>
    <property type="evidence" value="ECO:0007669"/>
    <property type="project" value="UniProtKB-KW"/>
</dbReference>
<keyword evidence="11" id="KW-0267">Excision nuclease</keyword>
<evidence type="ECO:0000259" key="15">
    <source>
        <dbReference type="PROSITE" id="PS50893"/>
    </source>
</evidence>
<dbReference type="Gene3D" id="1.20.1580.10">
    <property type="entry name" value="ABC transporter ATPase like domain"/>
    <property type="match status" value="2"/>
</dbReference>
<dbReference type="InterPro" id="IPR003439">
    <property type="entry name" value="ABC_transporter-like_ATP-bd"/>
</dbReference>
<protein>
    <submittedName>
        <fullName evidence="16">Excinuclease ABC subunit UvrA</fullName>
        <ecNumber evidence="16">3.1.25.-</ecNumber>
    </submittedName>
</protein>
<dbReference type="InterPro" id="IPR004602">
    <property type="entry name" value="UvrA"/>
</dbReference>
<name>A0A643JUP5_9EURY</name>
<evidence type="ECO:0000256" key="2">
    <source>
        <dbReference type="ARBA" id="ARBA00022490"/>
    </source>
</evidence>
<evidence type="ECO:0000256" key="3">
    <source>
        <dbReference type="ARBA" id="ARBA00022723"/>
    </source>
</evidence>
<keyword evidence="7" id="KW-0228">DNA excision</keyword>
<gene>
    <name evidence="16" type="primary">uvrA</name>
    <name evidence="16" type="ORF">Hfx1149_01675</name>
</gene>
<keyword evidence="16" id="KW-0378">Hydrolase</keyword>
<dbReference type="FunFam" id="1.20.1580.10:FF:000002">
    <property type="entry name" value="UvrABC system protein A"/>
    <property type="match status" value="1"/>
</dbReference>
<dbReference type="Pfam" id="PF17755">
    <property type="entry name" value="UvrA_DNA-bind"/>
    <property type="match status" value="1"/>
</dbReference>
<keyword evidence="2" id="KW-0963">Cytoplasm</keyword>
<dbReference type="SUPFAM" id="SSF52540">
    <property type="entry name" value="P-loop containing nucleoside triphosphate hydrolases"/>
    <property type="match status" value="2"/>
</dbReference>
<evidence type="ECO:0000256" key="7">
    <source>
        <dbReference type="ARBA" id="ARBA00022769"/>
    </source>
</evidence>
<evidence type="ECO:0000256" key="12">
    <source>
        <dbReference type="ARBA" id="ARBA00023125"/>
    </source>
</evidence>
<comment type="caution">
    <text evidence="16">The sequence shown here is derived from an EMBL/GenBank/DDBJ whole genome shotgun (WGS) entry which is preliminary data.</text>
</comment>
<dbReference type="RefSeq" id="WP_151134832.1">
    <property type="nucleotide sequence ID" value="NZ_VZUS01000001.1"/>
</dbReference>
<dbReference type="GO" id="GO:0009380">
    <property type="term" value="C:excinuclease repair complex"/>
    <property type="evidence" value="ECO:0007669"/>
    <property type="project" value="InterPro"/>
</dbReference>
<dbReference type="NCBIfam" id="TIGR00630">
    <property type="entry name" value="uvra"/>
    <property type="match status" value="1"/>
</dbReference>
<organism evidence="16">
    <name type="scientific">Haloferax sp. CBA1149</name>
    <dbReference type="NCBI Taxonomy" id="2650753"/>
    <lineage>
        <taxon>Archaea</taxon>
        <taxon>Methanobacteriati</taxon>
        <taxon>Methanobacteriota</taxon>
        <taxon>Stenosarchaea group</taxon>
        <taxon>Halobacteria</taxon>
        <taxon>Halobacteriales</taxon>
        <taxon>Haloferacaceae</taxon>
        <taxon>Haloferax</taxon>
    </lineage>
</organism>
<dbReference type="Gene3D" id="1.10.8.280">
    <property type="entry name" value="ABC transporter ATPase domain-like"/>
    <property type="match status" value="1"/>
</dbReference>
<dbReference type="GO" id="GO:0004518">
    <property type="term" value="F:nuclease activity"/>
    <property type="evidence" value="ECO:0007669"/>
    <property type="project" value="UniProtKB-KW"/>
</dbReference>
<dbReference type="InterPro" id="IPR013815">
    <property type="entry name" value="ATP_grasp_subdomain_1"/>
</dbReference>
<dbReference type="InterPro" id="IPR041552">
    <property type="entry name" value="UvrA_DNA-bd"/>
</dbReference>
<dbReference type="GO" id="GO:0008270">
    <property type="term" value="F:zinc ion binding"/>
    <property type="evidence" value="ECO:0007669"/>
    <property type="project" value="UniProtKB-KW"/>
</dbReference>
<evidence type="ECO:0000256" key="6">
    <source>
        <dbReference type="ARBA" id="ARBA00022763"/>
    </source>
</evidence>
<keyword evidence="3" id="KW-0479">Metal-binding</keyword>
<keyword evidence="13" id="KW-0234">DNA repair</keyword>
<evidence type="ECO:0000256" key="14">
    <source>
        <dbReference type="SAM" id="MobiDB-lite"/>
    </source>
</evidence>
<dbReference type="InterPro" id="IPR027417">
    <property type="entry name" value="P-loop_NTPase"/>
</dbReference>
<evidence type="ECO:0000256" key="4">
    <source>
        <dbReference type="ARBA" id="ARBA00022737"/>
    </source>
</evidence>
<evidence type="ECO:0000256" key="13">
    <source>
        <dbReference type="ARBA" id="ARBA00023204"/>
    </source>
</evidence>
<keyword evidence="5" id="KW-0547">Nucleotide-binding</keyword>
<dbReference type="SMART" id="SM00382">
    <property type="entry name" value="AAA"/>
    <property type="match status" value="2"/>
</dbReference>
<dbReference type="GO" id="GO:0005737">
    <property type="term" value="C:cytoplasm"/>
    <property type="evidence" value="ECO:0007669"/>
    <property type="project" value="UniProtKB-SubCell"/>
</dbReference>
<keyword evidence="8" id="KW-0863">Zinc-finger</keyword>
<dbReference type="PROSITE" id="PS50893">
    <property type="entry name" value="ABC_TRANSPORTER_2"/>
    <property type="match status" value="1"/>
</dbReference>
<accession>A0A643JUP5</accession>
<dbReference type="InterPro" id="IPR041102">
    <property type="entry name" value="UvrA_inter"/>
</dbReference>
<dbReference type="InterPro" id="IPR003593">
    <property type="entry name" value="AAA+_ATPase"/>
</dbReference>
<evidence type="ECO:0000256" key="5">
    <source>
        <dbReference type="ARBA" id="ARBA00022741"/>
    </source>
</evidence>
<dbReference type="AlphaFoldDB" id="A0A643JUP5"/>
<keyword evidence="4" id="KW-0677">Repeat</keyword>
<dbReference type="GO" id="GO:0005524">
    <property type="term" value="F:ATP binding"/>
    <property type="evidence" value="ECO:0007669"/>
    <property type="project" value="UniProtKB-KW"/>
</dbReference>
<dbReference type="PANTHER" id="PTHR43152:SF3">
    <property type="entry name" value="UVRABC SYSTEM PROTEIN A"/>
    <property type="match status" value="1"/>
</dbReference>
<sequence>MSKDHIEVRGAEEHNLKDLDVRIPRETFTVVTGLSGSGKSSLAFDTIYAEGQRRYIESLSAYARNFLGQMDKPKVEAVEGLSPAISIDQKNGANNPRSTVGTVTELHDYLRLLYARVGTQYDPITGEEVGEQSAQDMVEQILELPEGTKAKIVAPVVRDQKGEFKDLFSDLVSDGYARVEVDGEEYDLSFETPELDKNYDHTIDVVVDRVKVSTEARSRIADSVETALEEAGGVLKLIVPDPPKDLPFASNTRSTGSLAGEEDDRLVVEFSEELGNPNSSFRFSEIETRSFSFNSPHGACPECEGLGKAKEVDPDLVVTEPSKPLKHVFEPWSYNRTYYRRQIDCVADHFGVSVSTPFEDLDEEVQHAFLFGTTEDVVFEWTTKNGTRHKEHPFEGVVENLERRHVETDSDRTRDHIEEYMAVTTCPACNGSRLKEQSRHVRVGGTTLPEVNRLSIADALSHFEGLEAELTDRERTIAQEILKEIRARLGFMTEVGLEYLTLDREAATLSGGESQRIRLATQVGSGLVGVLYVLDEPSIGLHQRDNDKLLNTLEGLRDLGNTLIVVEHDEETMRRADEIIDMGPGPGKRGGEVVAQGDFDDIVAADNSITADYLSGRKDIDVPETRREGDGELVVRGARQHNLKDLDVPIPLGTFTAITGVSGSGKSTLMHEILYKGLARRMNDNTSVDPGEHDAIDGYDQIETVRLIDQSPIGRTPRSNPATYTGVFDYVRELFAQTKLSKQRGYEKGRFSFNVKGGRCAACKGQGNVKIEMNFLSDVYVPCEECNGARYNAETLDVRYKDKTIADVLQMEVDEALEFFEANSQIRRRLQLLHDVGLGYMQLGQPSTTLSGGEAQRVKLAEELGKKQTGDTLYLLDEPTTGLHKEDERKLIDVLQRLVDNGNTVLVVEHELDLVKNADRIIDLGPEGGENGGTIVASGTPEEIATNPDSHTGRYLRDYLPDIDKEGPRSDRRKPAKVPNDD</sequence>
<dbReference type="GO" id="GO:0006289">
    <property type="term" value="P:nucleotide-excision repair"/>
    <property type="evidence" value="ECO:0007669"/>
    <property type="project" value="InterPro"/>
</dbReference>
<keyword evidence="6" id="KW-0227">DNA damage</keyword>
<keyword evidence="12" id="KW-0238">DNA-binding</keyword>
<dbReference type="PANTHER" id="PTHR43152">
    <property type="entry name" value="UVRABC SYSTEM PROTEIN A"/>
    <property type="match status" value="1"/>
</dbReference>
<feature type="compositionally biased region" description="Basic and acidic residues" evidence="14">
    <location>
        <begin position="951"/>
        <end position="970"/>
    </location>
</feature>
<dbReference type="PROSITE" id="PS00211">
    <property type="entry name" value="ABC_TRANSPORTER_1"/>
    <property type="match status" value="2"/>
</dbReference>
<dbReference type="Pfam" id="PF17760">
    <property type="entry name" value="UvrA_inter"/>
    <property type="match status" value="1"/>
</dbReference>